<feature type="region of interest" description="Disordered" evidence="1">
    <location>
        <begin position="1"/>
        <end position="186"/>
    </location>
</feature>
<feature type="region of interest" description="Disordered" evidence="1">
    <location>
        <begin position="198"/>
        <end position="296"/>
    </location>
</feature>
<feature type="compositionally biased region" description="Low complexity" evidence="1">
    <location>
        <begin position="198"/>
        <end position="225"/>
    </location>
</feature>
<dbReference type="PANTHER" id="PTHR46100:SF4">
    <property type="entry name" value="USPA DOMAIN-CONTAINING PROTEIN"/>
    <property type="match status" value="1"/>
</dbReference>
<sequence>MSAPQDHADLTIHTQRPAKSLKAKGDEDDGSQEMPLSPASVKDYNRKKAEKTKDSEEEEDDDDDDDDEDDDDDAEFDAAHLDPRLEALDGTTKLKKGDNKNDDEDDDDDEGDESPSSIEEDGSKDTDGGVVSKVEKALQDLKLDPKQSQTKDQDIPTTTNDAPTADPEASPALVSATTTLDTKDTTTIPTATTTFDATQANVTPATPTLTTTTAAAATTTESETTMPGTILPTIVVPEEENVVPTEETSSTQEKEPSGKVSLESIQDSTSESSGDHTGTGASPSQPPSGTATPSDSMISIDQRERLQEPVKPRIALPCLVETANNPARTRITLKYSGHNQLHKPVGTATTTTTAAASQPYLTTATTKVSTRGRKNYMVATDLSGESWHATEWTITTILRNGDEMNVVTIVEDDKGDITKGVKKGVQVEMREDAEKLTKNIHEQLEHTNLRDITVIIHIIAATKSMGAKELLIEMIDDLDDLATVIVGSRGRGAIKGLLLGSISNFLVHNSSVPVMVVRAPKKSKGRKNARRSRVYDHTRNVKEANLKYEQAFAVDE</sequence>
<dbReference type="PRINTS" id="PR01438">
    <property type="entry name" value="UNVRSLSTRESS"/>
</dbReference>
<dbReference type="EMBL" id="JAABOA010002101">
    <property type="protein sequence ID" value="KAF9580375.1"/>
    <property type="molecule type" value="Genomic_DNA"/>
</dbReference>
<dbReference type="PANTHER" id="PTHR46100">
    <property type="entry name" value="IMP2'P"/>
    <property type="match status" value="1"/>
</dbReference>
<dbReference type="OrthoDB" id="331544at2759"/>
<feature type="compositionally biased region" description="Basic and acidic residues" evidence="1">
    <location>
        <begin position="121"/>
        <end position="154"/>
    </location>
</feature>
<dbReference type="Proteomes" id="UP000780801">
    <property type="component" value="Unassembled WGS sequence"/>
</dbReference>
<dbReference type="InterPro" id="IPR014729">
    <property type="entry name" value="Rossmann-like_a/b/a_fold"/>
</dbReference>
<proteinExistence type="predicted"/>
<gene>
    <name evidence="3" type="ORF">BGW38_003012</name>
</gene>
<feature type="compositionally biased region" description="Basic and acidic residues" evidence="1">
    <location>
        <begin position="43"/>
        <end position="54"/>
    </location>
</feature>
<protein>
    <recommendedName>
        <fullName evidence="2">UspA domain-containing protein</fullName>
    </recommendedName>
</protein>
<accession>A0A9P6KD55</accession>
<dbReference type="CDD" id="cd23659">
    <property type="entry name" value="USP_At3g01520-like"/>
    <property type="match status" value="1"/>
</dbReference>
<evidence type="ECO:0000256" key="1">
    <source>
        <dbReference type="SAM" id="MobiDB-lite"/>
    </source>
</evidence>
<feature type="compositionally biased region" description="Acidic residues" evidence="1">
    <location>
        <begin position="101"/>
        <end position="120"/>
    </location>
</feature>
<dbReference type="AlphaFoldDB" id="A0A9P6KD55"/>
<dbReference type="InterPro" id="IPR006015">
    <property type="entry name" value="Universal_stress_UspA"/>
</dbReference>
<evidence type="ECO:0000259" key="2">
    <source>
        <dbReference type="Pfam" id="PF00582"/>
    </source>
</evidence>
<dbReference type="InterPro" id="IPR006016">
    <property type="entry name" value="UspA"/>
</dbReference>
<feature type="compositionally biased region" description="Basic and acidic residues" evidence="1">
    <location>
        <begin position="1"/>
        <end position="10"/>
    </location>
</feature>
<dbReference type="SUPFAM" id="SSF52402">
    <property type="entry name" value="Adenine nucleotide alpha hydrolases-like"/>
    <property type="match status" value="1"/>
</dbReference>
<feature type="compositionally biased region" description="Low complexity" evidence="1">
    <location>
        <begin position="232"/>
        <end position="248"/>
    </location>
</feature>
<evidence type="ECO:0000313" key="3">
    <source>
        <dbReference type="EMBL" id="KAF9580375.1"/>
    </source>
</evidence>
<feature type="compositionally biased region" description="Low complexity" evidence="1">
    <location>
        <begin position="155"/>
        <end position="169"/>
    </location>
</feature>
<comment type="caution">
    <text evidence="3">The sequence shown here is derived from an EMBL/GenBank/DDBJ whole genome shotgun (WGS) entry which is preliminary data.</text>
</comment>
<evidence type="ECO:0000313" key="4">
    <source>
        <dbReference type="Proteomes" id="UP000780801"/>
    </source>
</evidence>
<feature type="domain" description="UspA" evidence="2">
    <location>
        <begin position="374"/>
        <end position="518"/>
    </location>
</feature>
<organism evidence="3 4">
    <name type="scientific">Lunasporangiospora selenospora</name>
    <dbReference type="NCBI Taxonomy" id="979761"/>
    <lineage>
        <taxon>Eukaryota</taxon>
        <taxon>Fungi</taxon>
        <taxon>Fungi incertae sedis</taxon>
        <taxon>Mucoromycota</taxon>
        <taxon>Mortierellomycotina</taxon>
        <taxon>Mortierellomycetes</taxon>
        <taxon>Mortierellales</taxon>
        <taxon>Mortierellaceae</taxon>
        <taxon>Lunasporangiospora</taxon>
    </lineage>
</organism>
<feature type="compositionally biased region" description="Low complexity" evidence="1">
    <location>
        <begin position="176"/>
        <end position="186"/>
    </location>
</feature>
<feature type="compositionally biased region" description="Acidic residues" evidence="1">
    <location>
        <begin position="55"/>
        <end position="76"/>
    </location>
</feature>
<keyword evidence="4" id="KW-1185">Reference proteome</keyword>
<dbReference type="Gene3D" id="3.40.50.620">
    <property type="entry name" value="HUPs"/>
    <property type="match status" value="1"/>
</dbReference>
<dbReference type="Pfam" id="PF00582">
    <property type="entry name" value="Usp"/>
    <property type="match status" value="1"/>
</dbReference>
<feature type="compositionally biased region" description="Polar residues" evidence="1">
    <location>
        <begin position="263"/>
        <end position="296"/>
    </location>
</feature>
<reference evidence="3" key="1">
    <citation type="journal article" date="2020" name="Fungal Divers.">
        <title>Resolving the Mortierellaceae phylogeny through synthesis of multi-gene phylogenetics and phylogenomics.</title>
        <authorList>
            <person name="Vandepol N."/>
            <person name="Liber J."/>
            <person name="Desiro A."/>
            <person name="Na H."/>
            <person name="Kennedy M."/>
            <person name="Barry K."/>
            <person name="Grigoriev I.V."/>
            <person name="Miller A.N."/>
            <person name="O'Donnell K."/>
            <person name="Stajich J.E."/>
            <person name="Bonito G."/>
        </authorList>
    </citation>
    <scope>NUCLEOTIDE SEQUENCE</scope>
    <source>
        <strain evidence="3">KOD1015</strain>
    </source>
</reference>
<name>A0A9P6KD55_9FUNG</name>
<feature type="compositionally biased region" description="Basic and acidic residues" evidence="1">
    <location>
        <begin position="77"/>
        <end position="87"/>
    </location>
</feature>